<accession>A0A1Q5PQQ8</accession>
<evidence type="ECO:0000256" key="1">
    <source>
        <dbReference type="ARBA" id="ARBA00022829"/>
    </source>
</evidence>
<dbReference type="InterPro" id="IPR003768">
    <property type="entry name" value="ScpA"/>
</dbReference>
<dbReference type="Gene3D" id="6.10.250.2410">
    <property type="match status" value="1"/>
</dbReference>
<dbReference type="EMBL" id="MPDM01000003">
    <property type="protein sequence ID" value="OKL49978.1"/>
    <property type="molecule type" value="Genomic_DNA"/>
</dbReference>
<dbReference type="OrthoDB" id="9811016at2"/>
<keyword evidence="1" id="KW-0159">Chromosome partition</keyword>
<protein>
    <recommendedName>
        <fullName evidence="2">Segregation and condensation protein A</fullName>
    </recommendedName>
</protein>
<proteinExistence type="predicted"/>
<keyword evidence="4" id="KW-1185">Reference proteome</keyword>
<evidence type="ECO:0000313" key="4">
    <source>
        <dbReference type="Proteomes" id="UP000186465"/>
    </source>
</evidence>
<gene>
    <name evidence="3" type="ORF">BM477_03525</name>
</gene>
<evidence type="ECO:0000313" key="3">
    <source>
        <dbReference type="EMBL" id="OKL49978.1"/>
    </source>
</evidence>
<comment type="caution">
    <text evidence="3">The sequence shown here is derived from an EMBL/GenBank/DDBJ whole genome shotgun (WGS) entry which is preliminary data.</text>
</comment>
<dbReference type="RefSeq" id="WP_075361303.1">
    <property type="nucleotide sequence ID" value="NZ_MPDM01000003.1"/>
</dbReference>
<dbReference type="PANTHER" id="PTHR33969:SF2">
    <property type="entry name" value="SEGREGATION AND CONDENSATION PROTEIN A"/>
    <property type="match status" value="1"/>
</dbReference>
<sequence>MDGEKSHLPQTFEVHLDNFSGPFDLLLSLIAKRKLDLTELALSAVTEEFIAYMDKVTDFSQTSEFLVVAATLLDAKAARLLPVDEQTDDDTLAALEAADVLFSHLLQYRAFKQATEFLAQRFATWSQSTPRAVPLEERYERILPPIKINIDVRRLANYAWDAFHQPEPQVETRHVHSATVSVSSQVDTILAKLRRSRSCTFTQLQEEAPTLGHAVALFLAVLLLYRDRVIEVKQPEVLGELLITRNDDRIKNYSGSEAVA</sequence>
<dbReference type="PANTHER" id="PTHR33969">
    <property type="entry name" value="SEGREGATION AND CONDENSATION PROTEIN A"/>
    <property type="match status" value="1"/>
</dbReference>
<dbReference type="GO" id="GO:0007059">
    <property type="term" value="P:chromosome segregation"/>
    <property type="evidence" value="ECO:0007669"/>
    <property type="project" value="UniProtKB-KW"/>
</dbReference>
<dbReference type="Proteomes" id="UP000186465">
    <property type="component" value="Unassembled WGS sequence"/>
</dbReference>
<organism evidence="3 4">
    <name type="scientific">Boudabousia marimammalium</name>
    <dbReference type="NCBI Taxonomy" id="156892"/>
    <lineage>
        <taxon>Bacteria</taxon>
        <taxon>Bacillati</taxon>
        <taxon>Actinomycetota</taxon>
        <taxon>Actinomycetes</taxon>
        <taxon>Actinomycetales</taxon>
        <taxon>Actinomycetaceae</taxon>
        <taxon>Boudabousia</taxon>
    </lineage>
</organism>
<dbReference type="STRING" id="156892.BM477_03525"/>
<reference evidence="4" key="1">
    <citation type="submission" date="2016-11" db="EMBL/GenBank/DDBJ databases">
        <title>Actinomyces gypaetusis sp. nov. isolated from Gypaetus barbatus in Qinghai Tibet Plateau China.</title>
        <authorList>
            <person name="Meng X."/>
        </authorList>
    </citation>
    <scope>NUCLEOTIDE SEQUENCE [LARGE SCALE GENOMIC DNA]</scope>
    <source>
        <strain evidence="4">DSM 15383</strain>
    </source>
</reference>
<name>A0A1Q5PQQ8_9ACTO</name>
<dbReference type="Pfam" id="PF02616">
    <property type="entry name" value="SMC_ScpA"/>
    <property type="match status" value="1"/>
</dbReference>
<evidence type="ECO:0000256" key="2">
    <source>
        <dbReference type="ARBA" id="ARBA00044777"/>
    </source>
</evidence>
<dbReference type="AlphaFoldDB" id="A0A1Q5PQQ8"/>